<protein>
    <submittedName>
        <fullName evidence="2">Uncharacterized protein</fullName>
    </submittedName>
</protein>
<dbReference type="EMBL" id="GBXM01105249">
    <property type="protein sequence ID" value="JAH03328.1"/>
    <property type="molecule type" value="Transcribed_RNA"/>
</dbReference>
<accession>A0A0E9PHM3</accession>
<reference evidence="2" key="2">
    <citation type="journal article" date="2015" name="Fish Shellfish Immunol.">
        <title>Early steps in the European eel (Anguilla anguilla)-Vibrio vulnificus interaction in the gills: Role of the RtxA13 toxin.</title>
        <authorList>
            <person name="Callol A."/>
            <person name="Pajuelo D."/>
            <person name="Ebbesson L."/>
            <person name="Teles M."/>
            <person name="MacKenzie S."/>
            <person name="Amaro C."/>
        </authorList>
    </citation>
    <scope>NUCLEOTIDE SEQUENCE</scope>
</reference>
<dbReference type="AlphaFoldDB" id="A0A0E9PHM3"/>
<keyword evidence="1" id="KW-0732">Signal</keyword>
<evidence type="ECO:0000313" key="2">
    <source>
        <dbReference type="EMBL" id="JAH03328.1"/>
    </source>
</evidence>
<organism evidence="2">
    <name type="scientific">Anguilla anguilla</name>
    <name type="common">European freshwater eel</name>
    <name type="synonym">Muraena anguilla</name>
    <dbReference type="NCBI Taxonomy" id="7936"/>
    <lineage>
        <taxon>Eukaryota</taxon>
        <taxon>Metazoa</taxon>
        <taxon>Chordata</taxon>
        <taxon>Craniata</taxon>
        <taxon>Vertebrata</taxon>
        <taxon>Euteleostomi</taxon>
        <taxon>Actinopterygii</taxon>
        <taxon>Neopterygii</taxon>
        <taxon>Teleostei</taxon>
        <taxon>Anguilliformes</taxon>
        <taxon>Anguillidae</taxon>
        <taxon>Anguilla</taxon>
    </lineage>
</organism>
<reference evidence="2" key="1">
    <citation type="submission" date="2014-11" db="EMBL/GenBank/DDBJ databases">
        <authorList>
            <person name="Amaro Gonzalez C."/>
        </authorList>
    </citation>
    <scope>NUCLEOTIDE SEQUENCE</scope>
</reference>
<feature type="signal peptide" evidence="1">
    <location>
        <begin position="1"/>
        <end position="21"/>
    </location>
</feature>
<proteinExistence type="predicted"/>
<feature type="chain" id="PRO_5002430717" evidence="1">
    <location>
        <begin position="22"/>
        <end position="38"/>
    </location>
</feature>
<sequence>MFCLHFITCLSMITSMPDAFGRPSPATNPQYPVQYSKF</sequence>
<name>A0A0E9PHM3_ANGAN</name>
<evidence type="ECO:0000256" key="1">
    <source>
        <dbReference type="SAM" id="SignalP"/>
    </source>
</evidence>